<organism evidence="5 6">
    <name type="scientific">Microvirga arsenatis</name>
    <dbReference type="NCBI Taxonomy" id="2692265"/>
    <lineage>
        <taxon>Bacteria</taxon>
        <taxon>Pseudomonadati</taxon>
        <taxon>Pseudomonadota</taxon>
        <taxon>Alphaproteobacteria</taxon>
        <taxon>Hyphomicrobiales</taxon>
        <taxon>Methylobacteriaceae</taxon>
        <taxon>Microvirga</taxon>
    </lineage>
</organism>
<dbReference type="Proteomes" id="UP000818323">
    <property type="component" value="Unassembled WGS sequence"/>
</dbReference>
<dbReference type="InterPro" id="IPR028096">
    <property type="entry name" value="EfeO_Cupredoxin"/>
</dbReference>
<gene>
    <name evidence="5" type="ORF">GR303_17195</name>
</gene>
<evidence type="ECO:0000256" key="1">
    <source>
        <dbReference type="ARBA" id="ARBA00022723"/>
    </source>
</evidence>
<dbReference type="SUPFAM" id="SSF49503">
    <property type="entry name" value="Cupredoxins"/>
    <property type="match status" value="1"/>
</dbReference>
<dbReference type="RefSeq" id="WP_161724239.1">
    <property type="nucleotide sequence ID" value="NZ_JAAAXI010000012.1"/>
</dbReference>
<dbReference type="InterPro" id="IPR008972">
    <property type="entry name" value="Cupredoxin"/>
</dbReference>
<keyword evidence="1" id="KW-0479">Metal-binding</keyword>
<dbReference type="PANTHER" id="PTHR38439:SF3">
    <property type="entry name" value="COPPER-RESISTANT CUPROPROTEIN COPI"/>
    <property type="match status" value="1"/>
</dbReference>
<accession>A0ABW9Z1S7</accession>
<keyword evidence="3" id="KW-0732">Signal</keyword>
<sequence length="131" mass="13455">MKSLLGACALACSLGLAASAAAQPRPKTQQIDVVLTDFAFSPARLNLRQGQAYRLRFVNRGSGGHNFSAPGFFAAARIHPSDGSAIANGAVELGPSQSRIVSLVPAAGVYGVTCTHFLHAGFGMVGSITVN</sequence>
<proteinExistence type="predicted"/>
<evidence type="ECO:0000259" key="4">
    <source>
        <dbReference type="Pfam" id="PF13473"/>
    </source>
</evidence>
<protein>
    <submittedName>
        <fullName evidence="5">Copper-binding protein</fullName>
    </submittedName>
</protein>
<evidence type="ECO:0000313" key="5">
    <source>
        <dbReference type="EMBL" id="NBJ26087.1"/>
    </source>
</evidence>
<evidence type="ECO:0000256" key="2">
    <source>
        <dbReference type="ARBA" id="ARBA00023008"/>
    </source>
</evidence>
<dbReference type="Pfam" id="PF13473">
    <property type="entry name" value="Cupredoxin_1"/>
    <property type="match status" value="1"/>
</dbReference>
<comment type="caution">
    <text evidence="5">The sequence shown here is derived from an EMBL/GenBank/DDBJ whole genome shotgun (WGS) entry which is preliminary data.</text>
</comment>
<dbReference type="CDD" id="cd00920">
    <property type="entry name" value="Cupredoxin"/>
    <property type="match status" value="1"/>
</dbReference>
<dbReference type="PANTHER" id="PTHR38439">
    <property type="entry name" value="AURACYANIN-B"/>
    <property type="match status" value="1"/>
</dbReference>
<name>A0ABW9Z1S7_9HYPH</name>
<dbReference type="EMBL" id="JAAAXJ010000010">
    <property type="protein sequence ID" value="NBJ26087.1"/>
    <property type="molecule type" value="Genomic_DNA"/>
</dbReference>
<feature type="signal peptide" evidence="3">
    <location>
        <begin position="1"/>
        <end position="22"/>
    </location>
</feature>
<dbReference type="InterPro" id="IPR050845">
    <property type="entry name" value="Cu-binding_ET"/>
</dbReference>
<evidence type="ECO:0000256" key="3">
    <source>
        <dbReference type="SAM" id="SignalP"/>
    </source>
</evidence>
<feature type="domain" description="EfeO-type cupredoxin-like" evidence="4">
    <location>
        <begin position="10"/>
        <end position="81"/>
    </location>
</feature>
<reference evidence="5 6" key="1">
    <citation type="submission" date="2020-01" db="EMBL/GenBank/DDBJ databases">
        <title>Microvirga sp. nov., an arsenate reduction bacterium isolated from Tibet hotspring sediments.</title>
        <authorList>
            <person name="Yuan C.-G."/>
        </authorList>
    </citation>
    <scope>NUCLEOTIDE SEQUENCE [LARGE SCALE GENOMIC DNA]</scope>
    <source>
        <strain evidence="5 6">SYSU G3D203</strain>
    </source>
</reference>
<keyword evidence="6" id="KW-1185">Reference proteome</keyword>
<dbReference type="Gene3D" id="2.60.40.420">
    <property type="entry name" value="Cupredoxins - blue copper proteins"/>
    <property type="match status" value="1"/>
</dbReference>
<keyword evidence="2" id="KW-0186">Copper</keyword>
<feature type="chain" id="PRO_5046324736" evidence="3">
    <location>
        <begin position="23"/>
        <end position="131"/>
    </location>
</feature>
<evidence type="ECO:0000313" key="6">
    <source>
        <dbReference type="Proteomes" id="UP000818323"/>
    </source>
</evidence>